<feature type="region of interest" description="Disordered" evidence="1">
    <location>
        <begin position="476"/>
        <end position="500"/>
    </location>
</feature>
<feature type="region of interest" description="Disordered" evidence="1">
    <location>
        <begin position="204"/>
        <end position="223"/>
    </location>
</feature>
<evidence type="ECO:0000313" key="2">
    <source>
        <dbReference type="EMBL" id="KAJ7775599.1"/>
    </source>
</evidence>
<protein>
    <submittedName>
        <fullName evidence="2">Uncharacterized protein</fullName>
    </submittedName>
</protein>
<dbReference type="Gene3D" id="3.40.1280.30">
    <property type="match status" value="1"/>
</dbReference>
<dbReference type="InterPro" id="IPR038459">
    <property type="entry name" value="MT_TRM10-typ_sf"/>
</dbReference>
<proteinExistence type="predicted"/>
<comment type="caution">
    <text evidence="2">The sequence shown here is derived from an EMBL/GenBank/DDBJ whole genome shotgun (WGS) entry which is preliminary data.</text>
</comment>
<accession>A0AAD7NUH9</accession>
<feature type="compositionally biased region" description="Polar residues" evidence="1">
    <location>
        <begin position="205"/>
        <end position="220"/>
    </location>
</feature>
<dbReference type="EMBL" id="JARJLG010000014">
    <property type="protein sequence ID" value="KAJ7775599.1"/>
    <property type="molecule type" value="Genomic_DNA"/>
</dbReference>
<reference evidence="2" key="1">
    <citation type="submission" date="2023-03" db="EMBL/GenBank/DDBJ databases">
        <title>Massive genome expansion in bonnet fungi (Mycena s.s.) driven by repeated elements and novel gene families across ecological guilds.</title>
        <authorList>
            <consortium name="Lawrence Berkeley National Laboratory"/>
            <person name="Harder C.B."/>
            <person name="Miyauchi S."/>
            <person name="Viragh M."/>
            <person name="Kuo A."/>
            <person name="Thoen E."/>
            <person name="Andreopoulos B."/>
            <person name="Lu D."/>
            <person name="Skrede I."/>
            <person name="Drula E."/>
            <person name="Henrissat B."/>
            <person name="Morin E."/>
            <person name="Kohler A."/>
            <person name="Barry K."/>
            <person name="LaButti K."/>
            <person name="Morin E."/>
            <person name="Salamov A."/>
            <person name="Lipzen A."/>
            <person name="Mereny Z."/>
            <person name="Hegedus B."/>
            <person name="Baldrian P."/>
            <person name="Stursova M."/>
            <person name="Weitz H."/>
            <person name="Taylor A."/>
            <person name="Grigoriev I.V."/>
            <person name="Nagy L.G."/>
            <person name="Martin F."/>
            <person name="Kauserud H."/>
        </authorList>
    </citation>
    <scope>NUCLEOTIDE SEQUENCE</scope>
    <source>
        <strain evidence="2">CBHHK188m</strain>
    </source>
</reference>
<evidence type="ECO:0000256" key="1">
    <source>
        <dbReference type="SAM" id="MobiDB-lite"/>
    </source>
</evidence>
<sequence length="500" mass="56430">MHAAWYRVLATYLGAWAHDPAPESNGGPLLTIRLGAQEVFERRLDGLKECRGSDSWTRSQEIGECQWSGPRIDNLLRTAVKITLEWFERASYVWGLFLACYRNSSRAPSIRCSPNASLRSSSLRRPGLPVKRAEAEYSCAAPTRAAYAPTPRIRARRFVCRLYRGSGRERRKLGQPPRTQSAPEAPSVRTLRFARRHLLGLAGTRQESALQSAPHRSTLTPDADEEFTELTPDESYAIGGIVPNHSRFEALSRAIAVLLPINERLEKAQALGMRTAHFPVISKYVRKALTVNVQYPRSFGRSQDVLSRGFLDVLRLFAFRTPYQAGITNQGCSRGATRDADAYHMPQRTRDCQMLFSDFFTPVYYLRLQISCVARWRGRGTAHNLLRFLVHLVMQALRSATATHATQPCLIPDMRLPNGGSMVPNGPSGKLRRTKAQWRDSKYEHANSVCEYKLINFSPPEDSYWMDYCLSDKEVADDVADDQGEDDEDGEEARSRVSKN</sequence>
<gene>
    <name evidence="2" type="ORF">DFH07DRAFT_767020</name>
</gene>
<organism evidence="2 3">
    <name type="scientific">Mycena maculata</name>
    <dbReference type="NCBI Taxonomy" id="230809"/>
    <lineage>
        <taxon>Eukaryota</taxon>
        <taxon>Fungi</taxon>
        <taxon>Dikarya</taxon>
        <taxon>Basidiomycota</taxon>
        <taxon>Agaricomycotina</taxon>
        <taxon>Agaricomycetes</taxon>
        <taxon>Agaricomycetidae</taxon>
        <taxon>Agaricales</taxon>
        <taxon>Marasmiineae</taxon>
        <taxon>Mycenaceae</taxon>
        <taxon>Mycena</taxon>
    </lineage>
</organism>
<name>A0AAD7NUH9_9AGAR</name>
<dbReference type="Proteomes" id="UP001215280">
    <property type="component" value="Unassembled WGS sequence"/>
</dbReference>
<dbReference type="AlphaFoldDB" id="A0AAD7NUH9"/>
<keyword evidence="3" id="KW-1185">Reference proteome</keyword>
<feature type="compositionally biased region" description="Acidic residues" evidence="1">
    <location>
        <begin position="477"/>
        <end position="491"/>
    </location>
</feature>
<evidence type="ECO:0000313" key="3">
    <source>
        <dbReference type="Proteomes" id="UP001215280"/>
    </source>
</evidence>